<proteinExistence type="predicted"/>
<dbReference type="Proteomes" id="UP000317881">
    <property type="component" value="Unassembled WGS sequence"/>
</dbReference>
<dbReference type="InterPro" id="IPR011251">
    <property type="entry name" value="Luciferase-like_dom"/>
</dbReference>
<protein>
    <submittedName>
        <fullName evidence="3">N5,N10-methylene tetrahydromethanopterin reductase</fullName>
    </submittedName>
</protein>
<dbReference type="EMBL" id="BJND01000097">
    <property type="protein sequence ID" value="GEC10211.1"/>
    <property type="molecule type" value="Genomic_DNA"/>
</dbReference>
<accession>A0A4Y3VWR4</accession>
<evidence type="ECO:0000313" key="3">
    <source>
        <dbReference type="EMBL" id="GEC10211.1"/>
    </source>
</evidence>
<dbReference type="AlphaFoldDB" id="A0A4Y3VWR4"/>
<gene>
    <name evidence="3" type="primary">hmd_2</name>
    <name evidence="3" type="ORF">SSP24_78660</name>
</gene>
<dbReference type="PANTHER" id="PTHR43244">
    <property type="match status" value="1"/>
</dbReference>
<name>A0A4Y3VWR4_9ACTN</name>
<dbReference type="Pfam" id="PF00296">
    <property type="entry name" value="Bac_luciferase"/>
    <property type="match status" value="1"/>
</dbReference>
<dbReference type="SUPFAM" id="SSF51679">
    <property type="entry name" value="Bacterial luciferase-like"/>
    <property type="match status" value="1"/>
</dbReference>
<dbReference type="InterPro" id="IPR036661">
    <property type="entry name" value="Luciferase-like_sf"/>
</dbReference>
<dbReference type="GO" id="GO:0016705">
    <property type="term" value="F:oxidoreductase activity, acting on paired donors, with incorporation or reduction of molecular oxygen"/>
    <property type="evidence" value="ECO:0007669"/>
    <property type="project" value="InterPro"/>
</dbReference>
<dbReference type="PANTHER" id="PTHR43244:SF1">
    <property type="entry name" value="5,10-METHYLENETETRAHYDROMETHANOPTERIN REDUCTASE"/>
    <property type="match status" value="1"/>
</dbReference>
<dbReference type="CDD" id="cd01097">
    <property type="entry name" value="Tetrahydromethanopterin_reductase"/>
    <property type="match status" value="1"/>
</dbReference>
<feature type="domain" description="Luciferase-like" evidence="2">
    <location>
        <begin position="13"/>
        <end position="227"/>
    </location>
</feature>
<comment type="caution">
    <text evidence="3">The sequence shown here is derived from an EMBL/GenBank/DDBJ whole genome shotgun (WGS) entry which is preliminary data.</text>
</comment>
<keyword evidence="4" id="KW-1185">Reference proteome</keyword>
<evidence type="ECO:0000313" key="4">
    <source>
        <dbReference type="Proteomes" id="UP000317881"/>
    </source>
</evidence>
<evidence type="ECO:0000256" key="1">
    <source>
        <dbReference type="ARBA" id="ARBA00023002"/>
    </source>
</evidence>
<dbReference type="InterPro" id="IPR050564">
    <property type="entry name" value="F420-G6PD/mer"/>
</dbReference>
<keyword evidence="1" id="KW-0560">Oxidoreductase</keyword>
<organism evidence="3 4">
    <name type="scientific">Streptomyces spinoverrucosus</name>
    <dbReference type="NCBI Taxonomy" id="284043"/>
    <lineage>
        <taxon>Bacteria</taxon>
        <taxon>Bacillati</taxon>
        <taxon>Actinomycetota</taxon>
        <taxon>Actinomycetes</taxon>
        <taxon>Kitasatosporales</taxon>
        <taxon>Streptomycetaceae</taxon>
        <taxon>Streptomyces</taxon>
    </lineage>
</organism>
<reference evidence="3 4" key="1">
    <citation type="submission" date="2019-06" db="EMBL/GenBank/DDBJ databases">
        <title>Whole genome shotgun sequence of Streptomyces spinoverrucosus NBRC 14228.</title>
        <authorList>
            <person name="Hosoyama A."/>
            <person name="Uohara A."/>
            <person name="Ohji S."/>
            <person name="Ichikawa N."/>
        </authorList>
    </citation>
    <scope>NUCLEOTIDE SEQUENCE [LARGE SCALE GENOMIC DNA]</scope>
    <source>
        <strain evidence="3 4">NBRC 14228</strain>
    </source>
</reference>
<sequence>MADYGRPVEFGYSTEPGRYDEVLDAVLLAERLGLDLVGIQDHPYQGRFLDTWTLLSSLAARTERIRFFPDVSNLPLRPPPLIAKSAATLDVISGGRFELGLGAGGAWEAVEAYGGERRTAGEAVAALEEAIAVIRLLWSERPSVRYEGRFYSLRGAHPGPLPVHDMGIWLGALGPRSLELTGRLADGWVPSSPFLPPPRLPEAHARIDDAARSAGRCPEGIRRLYNVNGLITDGPGQGFLVGPVEQWVEELTGLVVEGGMDTFVFFPRGPVGRQLPRFAEEVVPAVRECVARARGTGPAASR</sequence>
<dbReference type="Gene3D" id="3.20.20.30">
    <property type="entry name" value="Luciferase-like domain"/>
    <property type="match status" value="1"/>
</dbReference>
<evidence type="ECO:0000259" key="2">
    <source>
        <dbReference type="Pfam" id="PF00296"/>
    </source>
</evidence>
<dbReference type="RefSeq" id="WP_141315575.1">
    <property type="nucleotide sequence ID" value="NZ_BJND01000097.1"/>
</dbReference>
<dbReference type="OrthoDB" id="9775082at2"/>